<comment type="caution">
    <text evidence="8">The sequence shown here is derived from an EMBL/GenBank/DDBJ whole genome shotgun (WGS) entry which is preliminary data.</text>
</comment>
<evidence type="ECO:0000256" key="5">
    <source>
        <dbReference type="ARBA" id="ARBA00022840"/>
    </source>
</evidence>
<dbReference type="GO" id="GO:0016787">
    <property type="term" value="F:hydrolase activity"/>
    <property type="evidence" value="ECO:0007669"/>
    <property type="project" value="UniProtKB-KW"/>
</dbReference>
<organism evidence="8 9">
    <name type="scientific">Rubus argutus</name>
    <name type="common">Southern blackberry</name>
    <dbReference type="NCBI Taxonomy" id="59490"/>
    <lineage>
        <taxon>Eukaryota</taxon>
        <taxon>Viridiplantae</taxon>
        <taxon>Streptophyta</taxon>
        <taxon>Embryophyta</taxon>
        <taxon>Tracheophyta</taxon>
        <taxon>Spermatophyta</taxon>
        <taxon>Magnoliopsida</taxon>
        <taxon>eudicotyledons</taxon>
        <taxon>Gunneridae</taxon>
        <taxon>Pentapetalae</taxon>
        <taxon>rosids</taxon>
        <taxon>fabids</taxon>
        <taxon>Rosales</taxon>
        <taxon>Rosaceae</taxon>
        <taxon>Rosoideae</taxon>
        <taxon>Rosoideae incertae sedis</taxon>
        <taxon>Rubus</taxon>
    </lineage>
</organism>
<evidence type="ECO:0000256" key="1">
    <source>
        <dbReference type="ARBA" id="ARBA00012552"/>
    </source>
</evidence>
<keyword evidence="3" id="KW-0378">Hydrolase</keyword>
<evidence type="ECO:0000313" key="8">
    <source>
        <dbReference type="EMBL" id="KAK9925080.1"/>
    </source>
</evidence>
<protein>
    <recommendedName>
        <fullName evidence="1">RNA helicase</fullName>
        <ecNumber evidence="1">3.6.4.13</ecNumber>
    </recommendedName>
</protein>
<keyword evidence="4" id="KW-0347">Helicase</keyword>
<dbReference type="GO" id="GO:0000462">
    <property type="term" value="P:maturation of SSU-rRNA from tricistronic rRNA transcript (SSU-rRNA, 5.8S rRNA, LSU-rRNA)"/>
    <property type="evidence" value="ECO:0007669"/>
    <property type="project" value="TreeGrafter"/>
</dbReference>
<comment type="catalytic activity">
    <reaction evidence="6">
        <text>ATP + H2O = ADP + phosphate + H(+)</text>
        <dbReference type="Rhea" id="RHEA:13065"/>
        <dbReference type="ChEBI" id="CHEBI:15377"/>
        <dbReference type="ChEBI" id="CHEBI:15378"/>
        <dbReference type="ChEBI" id="CHEBI:30616"/>
        <dbReference type="ChEBI" id="CHEBI:43474"/>
        <dbReference type="ChEBI" id="CHEBI:456216"/>
        <dbReference type="EC" id="3.6.4.13"/>
    </reaction>
</comment>
<dbReference type="GO" id="GO:0005730">
    <property type="term" value="C:nucleolus"/>
    <property type="evidence" value="ECO:0007669"/>
    <property type="project" value="TreeGrafter"/>
</dbReference>
<evidence type="ECO:0000256" key="6">
    <source>
        <dbReference type="ARBA" id="ARBA00047984"/>
    </source>
</evidence>
<gene>
    <name evidence="8" type="ORF">M0R45_033421</name>
</gene>
<evidence type="ECO:0000313" key="9">
    <source>
        <dbReference type="Proteomes" id="UP001457282"/>
    </source>
</evidence>
<dbReference type="InterPro" id="IPR027417">
    <property type="entry name" value="P-loop_NTPase"/>
</dbReference>
<dbReference type="EC" id="3.6.4.13" evidence="1"/>
<dbReference type="GO" id="GO:0005524">
    <property type="term" value="F:ATP binding"/>
    <property type="evidence" value="ECO:0007669"/>
    <property type="project" value="UniProtKB-KW"/>
</dbReference>
<evidence type="ECO:0000256" key="4">
    <source>
        <dbReference type="ARBA" id="ARBA00022806"/>
    </source>
</evidence>
<feature type="region of interest" description="Disordered" evidence="7">
    <location>
        <begin position="1"/>
        <end position="28"/>
    </location>
</feature>
<evidence type="ECO:0000256" key="3">
    <source>
        <dbReference type="ARBA" id="ARBA00022801"/>
    </source>
</evidence>
<dbReference type="Proteomes" id="UP001457282">
    <property type="component" value="Unassembled WGS sequence"/>
</dbReference>
<dbReference type="SUPFAM" id="SSF52540">
    <property type="entry name" value="P-loop containing nucleoside triphosphate hydrolases"/>
    <property type="match status" value="1"/>
</dbReference>
<evidence type="ECO:0000256" key="7">
    <source>
        <dbReference type="SAM" id="MobiDB-lite"/>
    </source>
</evidence>
<dbReference type="PANTHER" id="PTHR18934:SF99">
    <property type="entry name" value="ATP-DEPENDENT RNA HELICASE DHX37-RELATED"/>
    <property type="match status" value="1"/>
</dbReference>
<sequence length="154" mass="17332">MVRMKNCSDNRRNKRKRNDEDKVKESPKSDFAALSFLKDAKNRLHVSRPREVVDARNDVPIVMMEQEIMEAINENPTVIIRGKAGRGKTTQVPQFLYEVGIGSTGCPLGSGIIGVTQPRCIAVTATAKHVAYELGLQLGKEMEFYYKKSRVIFC</sequence>
<name>A0AAW1WP83_RUBAR</name>
<dbReference type="PANTHER" id="PTHR18934">
    <property type="entry name" value="ATP-DEPENDENT RNA HELICASE"/>
    <property type="match status" value="1"/>
</dbReference>
<reference evidence="8 9" key="1">
    <citation type="journal article" date="2023" name="G3 (Bethesda)">
        <title>A chromosome-length genome assembly and annotation of blackberry (Rubus argutus, cv. 'Hillquist').</title>
        <authorList>
            <person name="Bruna T."/>
            <person name="Aryal R."/>
            <person name="Dudchenko O."/>
            <person name="Sargent D.J."/>
            <person name="Mead D."/>
            <person name="Buti M."/>
            <person name="Cavallini A."/>
            <person name="Hytonen T."/>
            <person name="Andres J."/>
            <person name="Pham M."/>
            <person name="Weisz D."/>
            <person name="Mascagni F."/>
            <person name="Usai G."/>
            <person name="Natali L."/>
            <person name="Bassil N."/>
            <person name="Fernandez G.E."/>
            <person name="Lomsadze A."/>
            <person name="Armour M."/>
            <person name="Olukolu B."/>
            <person name="Poorten T."/>
            <person name="Britton C."/>
            <person name="Davik J."/>
            <person name="Ashrafi H."/>
            <person name="Aiden E.L."/>
            <person name="Borodovsky M."/>
            <person name="Worthington M."/>
        </authorList>
    </citation>
    <scope>NUCLEOTIDE SEQUENCE [LARGE SCALE GENOMIC DNA]</scope>
    <source>
        <strain evidence="8">PI 553951</strain>
    </source>
</reference>
<dbReference type="AlphaFoldDB" id="A0AAW1WP83"/>
<dbReference type="EMBL" id="JBEDUW010000006">
    <property type="protein sequence ID" value="KAK9925080.1"/>
    <property type="molecule type" value="Genomic_DNA"/>
</dbReference>
<evidence type="ECO:0000256" key="2">
    <source>
        <dbReference type="ARBA" id="ARBA00022741"/>
    </source>
</evidence>
<dbReference type="GO" id="GO:0003723">
    <property type="term" value="F:RNA binding"/>
    <property type="evidence" value="ECO:0007669"/>
    <property type="project" value="TreeGrafter"/>
</dbReference>
<accession>A0AAW1WP83</accession>
<proteinExistence type="predicted"/>
<keyword evidence="2" id="KW-0547">Nucleotide-binding</keyword>
<dbReference type="Gene3D" id="3.40.50.300">
    <property type="entry name" value="P-loop containing nucleotide triphosphate hydrolases"/>
    <property type="match status" value="1"/>
</dbReference>
<keyword evidence="5" id="KW-0067">ATP-binding</keyword>
<keyword evidence="9" id="KW-1185">Reference proteome</keyword>
<dbReference type="GO" id="GO:0003724">
    <property type="term" value="F:RNA helicase activity"/>
    <property type="evidence" value="ECO:0007669"/>
    <property type="project" value="UniProtKB-EC"/>
</dbReference>